<accession>A0A0V0RBY3</accession>
<sequence>MAGGMTFHFFIRAVRIDTQQSRRAVVDARKTITS</sequence>
<keyword evidence="2" id="KW-1185">Reference proteome</keyword>
<protein>
    <submittedName>
        <fullName evidence="1">Uncharacterized protein</fullName>
    </submittedName>
</protein>
<dbReference type="Proteomes" id="UP000054630">
    <property type="component" value="Unassembled WGS sequence"/>
</dbReference>
<organism evidence="1 2">
    <name type="scientific">Trichinella nelsoni</name>
    <dbReference type="NCBI Taxonomy" id="6336"/>
    <lineage>
        <taxon>Eukaryota</taxon>
        <taxon>Metazoa</taxon>
        <taxon>Ecdysozoa</taxon>
        <taxon>Nematoda</taxon>
        <taxon>Enoplea</taxon>
        <taxon>Dorylaimia</taxon>
        <taxon>Trichinellida</taxon>
        <taxon>Trichinellidae</taxon>
        <taxon>Trichinella</taxon>
    </lineage>
</organism>
<evidence type="ECO:0000313" key="1">
    <source>
        <dbReference type="EMBL" id="KRX11704.1"/>
    </source>
</evidence>
<gene>
    <name evidence="1" type="ORF">T07_2238</name>
</gene>
<comment type="caution">
    <text evidence="1">The sequence shown here is derived from an EMBL/GenBank/DDBJ whole genome shotgun (WGS) entry which is preliminary data.</text>
</comment>
<reference evidence="1 2" key="1">
    <citation type="submission" date="2015-01" db="EMBL/GenBank/DDBJ databases">
        <title>Evolution of Trichinella species and genotypes.</title>
        <authorList>
            <person name="Korhonen P.K."/>
            <person name="Edoardo P."/>
            <person name="Giuseppe L.R."/>
            <person name="Gasser R.B."/>
        </authorList>
    </citation>
    <scope>NUCLEOTIDE SEQUENCE [LARGE SCALE GENOMIC DNA]</scope>
    <source>
        <strain evidence="1">ISS37</strain>
    </source>
</reference>
<dbReference type="AlphaFoldDB" id="A0A0V0RBY3"/>
<name>A0A0V0RBY3_9BILA</name>
<dbReference type="EMBL" id="JYDL01001589">
    <property type="protein sequence ID" value="KRX11704.1"/>
    <property type="molecule type" value="Genomic_DNA"/>
</dbReference>
<evidence type="ECO:0000313" key="2">
    <source>
        <dbReference type="Proteomes" id="UP000054630"/>
    </source>
</evidence>
<proteinExistence type="predicted"/>